<keyword evidence="3" id="KW-1185">Reference proteome</keyword>
<dbReference type="GeneID" id="303304594"/>
<reference evidence="3" key="1">
    <citation type="journal article" date="2019" name="Int. J. Syst. Evol. Microbiol.">
        <title>The Global Catalogue of Microorganisms (GCM) 10K type strain sequencing project: providing services to taxonomists for standard genome sequencing and annotation.</title>
        <authorList>
            <consortium name="The Broad Institute Genomics Platform"/>
            <consortium name="The Broad Institute Genome Sequencing Center for Infectious Disease"/>
            <person name="Wu L."/>
            <person name="Ma J."/>
        </authorList>
    </citation>
    <scope>NUCLEOTIDE SEQUENCE [LARGE SCALE GENOMIC DNA]</scope>
    <source>
        <strain evidence="3">CGMCC 1.3685</strain>
    </source>
</reference>
<accession>A0ABQ2DQ10</accession>
<dbReference type="Pfam" id="PF13834">
    <property type="entry name" value="DUF4193"/>
    <property type="match status" value="1"/>
</dbReference>
<comment type="caution">
    <text evidence="2">The sequence shown here is derived from an EMBL/GenBank/DDBJ whole genome shotgun (WGS) entry which is preliminary data.</text>
</comment>
<evidence type="ECO:0000313" key="3">
    <source>
        <dbReference type="Proteomes" id="UP000606115"/>
    </source>
</evidence>
<organism evidence="2 3">
    <name type="scientific">Glutamicibacter ardleyensis</name>
    <dbReference type="NCBI Taxonomy" id="225894"/>
    <lineage>
        <taxon>Bacteria</taxon>
        <taxon>Bacillati</taxon>
        <taxon>Actinomycetota</taxon>
        <taxon>Actinomycetes</taxon>
        <taxon>Micrococcales</taxon>
        <taxon>Micrococcaceae</taxon>
        <taxon>Glutamicibacter</taxon>
    </lineage>
</organism>
<dbReference type="InterPro" id="IPR025242">
    <property type="entry name" value="DUF4193"/>
</dbReference>
<evidence type="ECO:0000256" key="1">
    <source>
        <dbReference type="SAM" id="MobiDB-lite"/>
    </source>
</evidence>
<feature type="compositionally biased region" description="Polar residues" evidence="1">
    <location>
        <begin position="1"/>
        <end position="10"/>
    </location>
</feature>
<dbReference type="Proteomes" id="UP000606115">
    <property type="component" value="Unassembled WGS sequence"/>
</dbReference>
<gene>
    <name evidence="2" type="ORF">GCM10007173_22370</name>
</gene>
<proteinExistence type="predicted"/>
<dbReference type="RefSeq" id="WP_096254276.1">
    <property type="nucleotide sequence ID" value="NZ_BMKX01000005.1"/>
</dbReference>
<protein>
    <recommendedName>
        <fullName evidence="4">DUF4193 domain-containing protein</fullName>
    </recommendedName>
</protein>
<evidence type="ECO:0008006" key="4">
    <source>
        <dbReference type="Google" id="ProtNLM"/>
    </source>
</evidence>
<sequence>MVNKNVASRETSQDRSRAEQLAAAKKLGTAASANLIDENEAELAEAFILPGGEAGQDEANVDIVPEQADEFTCASCFMVRHRSQLAREEQGQKYCTECEG</sequence>
<name>A0ABQ2DQ10_9MICC</name>
<dbReference type="EMBL" id="BMKX01000005">
    <property type="protein sequence ID" value="GGJ63008.1"/>
    <property type="molecule type" value="Genomic_DNA"/>
</dbReference>
<feature type="region of interest" description="Disordered" evidence="1">
    <location>
        <begin position="1"/>
        <end position="20"/>
    </location>
</feature>
<evidence type="ECO:0000313" key="2">
    <source>
        <dbReference type="EMBL" id="GGJ63008.1"/>
    </source>
</evidence>